<evidence type="ECO:0000256" key="1">
    <source>
        <dbReference type="SAM" id="Phobius"/>
    </source>
</evidence>
<keyword evidence="1" id="KW-0812">Transmembrane</keyword>
<protein>
    <submittedName>
        <fullName evidence="2">Uncharacterized protein</fullName>
    </submittedName>
</protein>
<keyword evidence="3" id="KW-1185">Reference proteome</keyword>
<dbReference type="Proteomes" id="UP000242310">
    <property type="component" value="Unassembled WGS sequence"/>
</dbReference>
<sequence>MKRWRYQASVVLAVALLMLALTVLPLESTGTASWFAWVWLLFAFVVIAGNVIALRAVRHRRSTVAVQRKQSVEQKRRQSLRD</sequence>
<dbReference type="EMBL" id="PYAV01000009">
    <property type="protein sequence ID" value="PSL44088.1"/>
    <property type="molecule type" value="Genomic_DNA"/>
</dbReference>
<evidence type="ECO:0000313" key="3">
    <source>
        <dbReference type="Proteomes" id="UP000242310"/>
    </source>
</evidence>
<accession>A0A2P8HD06</accession>
<comment type="caution">
    <text evidence="2">The sequence shown here is derived from an EMBL/GenBank/DDBJ whole genome shotgun (WGS) entry which is preliminary data.</text>
</comment>
<dbReference type="AlphaFoldDB" id="A0A2P8HD06"/>
<name>A0A2P8HD06_9BACI</name>
<keyword evidence="1" id="KW-1133">Transmembrane helix</keyword>
<gene>
    <name evidence="2" type="ORF">B0H94_109150</name>
</gene>
<dbReference type="RefSeq" id="WP_106589191.1">
    <property type="nucleotide sequence ID" value="NZ_PYAV01000009.1"/>
</dbReference>
<organism evidence="2 3">
    <name type="scientific">Salsuginibacillus halophilus</name>
    <dbReference type="NCBI Taxonomy" id="517424"/>
    <lineage>
        <taxon>Bacteria</taxon>
        <taxon>Bacillati</taxon>
        <taxon>Bacillota</taxon>
        <taxon>Bacilli</taxon>
        <taxon>Bacillales</taxon>
        <taxon>Bacillaceae</taxon>
        <taxon>Salsuginibacillus</taxon>
    </lineage>
</organism>
<proteinExistence type="predicted"/>
<feature type="transmembrane region" description="Helical" evidence="1">
    <location>
        <begin position="35"/>
        <end position="54"/>
    </location>
</feature>
<evidence type="ECO:0000313" key="2">
    <source>
        <dbReference type="EMBL" id="PSL44088.1"/>
    </source>
</evidence>
<keyword evidence="1" id="KW-0472">Membrane</keyword>
<reference evidence="2 3" key="1">
    <citation type="submission" date="2018-03" db="EMBL/GenBank/DDBJ databases">
        <title>Genomic Encyclopedia of Type Strains, Phase III (KMG-III): the genomes of soil and plant-associated and newly described type strains.</title>
        <authorList>
            <person name="Whitman W."/>
        </authorList>
    </citation>
    <scope>NUCLEOTIDE SEQUENCE [LARGE SCALE GENOMIC DNA]</scope>
    <source>
        <strain evidence="2 3">CGMCC 1.07653</strain>
    </source>
</reference>